<dbReference type="Proteomes" id="UP000256388">
    <property type="component" value="Unassembled WGS sequence"/>
</dbReference>
<protein>
    <submittedName>
        <fullName evidence="4">Peptidase YpeB-like protein</fullName>
    </submittedName>
</protein>
<dbReference type="InterPro" id="IPR025711">
    <property type="entry name" value="PepSY"/>
</dbReference>
<feature type="coiled-coil region" evidence="1">
    <location>
        <begin position="48"/>
        <end position="75"/>
    </location>
</feature>
<accession>A0A347ZPD6</accession>
<evidence type="ECO:0000256" key="1">
    <source>
        <dbReference type="SAM" id="Coils"/>
    </source>
</evidence>
<sequence length="237" mass="25744">MRQKTILIASTLISLFVIGGVIGFIRAANNTNANELSPEVQAQIATREAAYNDLIAQANNQIQTLNEQVNALQDGKEIVNGQQTISVDEAVAAAQQSADSEDYLKGVPELASFEGQTVYSVNFTSGTVYVDAFNGEVLYSSIPIKIDNQQAVQIAADYLQVSDTSKANVQTVVVDGAEFYKVTLSNYVFYIDAYGNITKVQVIQYTSTSSSSSGSSSSRESGEREHEDEREDEHDDD</sequence>
<comment type="caution">
    <text evidence="4">The sequence shown here is derived from an EMBL/GenBank/DDBJ whole genome shotgun (WGS) entry which is preliminary data.</text>
</comment>
<dbReference type="AlphaFoldDB" id="A0A347ZPD6"/>
<dbReference type="OrthoDB" id="5641374at2"/>
<proteinExistence type="predicted"/>
<dbReference type="Pfam" id="PF03413">
    <property type="entry name" value="PepSY"/>
    <property type="match status" value="1"/>
</dbReference>
<evidence type="ECO:0000259" key="3">
    <source>
        <dbReference type="Pfam" id="PF03413"/>
    </source>
</evidence>
<feature type="region of interest" description="Disordered" evidence="2">
    <location>
        <begin position="207"/>
        <end position="237"/>
    </location>
</feature>
<evidence type="ECO:0000313" key="4">
    <source>
        <dbReference type="EMBL" id="REG08768.1"/>
    </source>
</evidence>
<evidence type="ECO:0000313" key="5">
    <source>
        <dbReference type="Proteomes" id="UP000256388"/>
    </source>
</evidence>
<evidence type="ECO:0000256" key="2">
    <source>
        <dbReference type="SAM" id="MobiDB-lite"/>
    </source>
</evidence>
<gene>
    <name evidence="4" type="ORF">DFR64_2143</name>
</gene>
<feature type="compositionally biased region" description="Acidic residues" evidence="2">
    <location>
        <begin position="228"/>
        <end position="237"/>
    </location>
</feature>
<keyword evidence="1" id="KW-0175">Coiled coil</keyword>
<reference evidence="4 5" key="1">
    <citation type="submission" date="2018-08" db="EMBL/GenBank/DDBJ databases">
        <title>Genomic Encyclopedia of Type Strains, Phase IV (KMG-IV): sequencing the most valuable type-strain genomes for metagenomic binning, comparative biology and taxonomic classification.</title>
        <authorList>
            <person name="Goeker M."/>
        </authorList>
    </citation>
    <scope>NUCLEOTIDE SEQUENCE [LARGE SCALE GENOMIC DNA]</scope>
    <source>
        <strain evidence="4 5">DSM 23923</strain>
    </source>
</reference>
<name>A0A347ZPD6_9CHLR</name>
<feature type="compositionally biased region" description="Low complexity" evidence="2">
    <location>
        <begin position="207"/>
        <end position="219"/>
    </location>
</feature>
<feature type="domain" description="PepSY" evidence="3">
    <location>
        <begin position="85"/>
        <end position="138"/>
    </location>
</feature>
<organism evidence="4 5">
    <name type="scientific">Pelolinea submarina</name>
    <dbReference type="NCBI Taxonomy" id="913107"/>
    <lineage>
        <taxon>Bacteria</taxon>
        <taxon>Bacillati</taxon>
        <taxon>Chloroflexota</taxon>
        <taxon>Anaerolineae</taxon>
        <taxon>Anaerolineales</taxon>
        <taxon>Anaerolineaceae</taxon>
        <taxon>Pelolinea</taxon>
    </lineage>
</organism>
<dbReference type="EMBL" id="QUMS01000002">
    <property type="protein sequence ID" value="REG08768.1"/>
    <property type="molecule type" value="Genomic_DNA"/>
</dbReference>
<keyword evidence="5" id="KW-1185">Reference proteome</keyword>
<dbReference type="RefSeq" id="WP_116225413.1">
    <property type="nucleotide sequence ID" value="NZ_AP018437.1"/>
</dbReference>